<dbReference type="CDD" id="cd16034">
    <property type="entry name" value="sulfatase_like"/>
    <property type="match status" value="1"/>
</dbReference>
<gene>
    <name evidence="6" type="ORF">IAC42_06110</name>
</gene>
<comment type="caution">
    <text evidence="6">The sequence shown here is derived from an EMBL/GenBank/DDBJ whole genome shotgun (WGS) entry which is preliminary data.</text>
</comment>
<evidence type="ECO:0000256" key="2">
    <source>
        <dbReference type="ARBA" id="ARBA00022723"/>
    </source>
</evidence>
<protein>
    <submittedName>
        <fullName evidence="6">Sulfatase</fullName>
    </submittedName>
</protein>
<dbReference type="PROSITE" id="PS00149">
    <property type="entry name" value="SULFATASE_2"/>
    <property type="match status" value="1"/>
</dbReference>
<keyword evidence="3" id="KW-0378">Hydrolase</keyword>
<name>A0A9D9E9T4_9SPIR</name>
<dbReference type="Pfam" id="PF00884">
    <property type="entry name" value="Sulfatase"/>
    <property type="match status" value="1"/>
</dbReference>
<dbReference type="InterPro" id="IPR017850">
    <property type="entry name" value="Alkaline_phosphatase_core_sf"/>
</dbReference>
<reference evidence="6" key="2">
    <citation type="journal article" date="2021" name="PeerJ">
        <title>Extensive microbial diversity within the chicken gut microbiome revealed by metagenomics and culture.</title>
        <authorList>
            <person name="Gilroy R."/>
            <person name="Ravi A."/>
            <person name="Getino M."/>
            <person name="Pursley I."/>
            <person name="Horton D.L."/>
            <person name="Alikhan N.F."/>
            <person name="Baker D."/>
            <person name="Gharbi K."/>
            <person name="Hall N."/>
            <person name="Watson M."/>
            <person name="Adriaenssens E.M."/>
            <person name="Foster-Nyarko E."/>
            <person name="Jarju S."/>
            <person name="Secka A."/>
            <person name="Antonio M."/>
            <person name="Oren A."/>
            <person name="Chaudhuri R.R."/>
            <person name="La Ragione R."/>
            <person name="Hildebrand F."/>
            <person name="Pallen M.J."/>
        </authorList>
    </citation>
    <scope>NUCLEOTIDE SEQUENCE</scope>
    <source>
        <strain evidence="6">11167</strain>
    </source>
</reference>
<sequence>MKRKNLIYVFADQWRYQAMGCAGEDRVDTPAMDAFARESVFCDTALSTYPLCSPHRAALLTGKNPLSLGMWTNCKIGLNEAIMLLPQERAISDVLKAEGYETGYVGKWHLDASELNFSAHPASGAEEWDAFTPPGERRHHFDYWYSYGAMNRHTKPHYWMDDEHRIEVDEWSPEHETKVFIDWLEKARTTGRPILGFLSWNPPHPPYGDIDEERRALWKEEGDFRPNVPEGWRSDPDYLAKRRDYFAAVAGLDQQFAILVDYLKRTGLYDESIIVLSADHGDMMGSHGLYGKNFWYEESVRIPLVIHAPGLGTRVCHAPIMSEDQMPTLLELLGVEVPDTVNGVSQKAALEGGPSKRDHSYHMMIPGMPEMVAPYRERGLDNRCFGWRCVRTAKEKYVVDNGTSPGEEQRRMLYDLEADPYEMRPEILEASDPRSKRYDAIIRAEKVVHNDIFLLER</sequence>
<evidence type="ECO:0000259" key="5">
    <source>
        <dbReference type="Pfam" id="PF00884"/>
    </source>
</evidence>
<dbReference type="Gene3D" id="3.40.720.10">
    <property type="entry name" value="Alkaline Phosphatase, subunit A"/>
    <property type="match status" value="1"/>
</dbReference>
<dbReference type="PANTHER" id="PTHR42693:SF53">
    <property type="entry name" value="ENDO-4-O-SULFATASE"/>
    <property type="match status" value="1"/>
</dbReference>
<dbReference type="Gene3D" id="3.30.1120.10">
    <property type="match status" value="1"/>
</dbReference>
<dbReference type="GO" id="GO:0004065">
    <property type="term" value="F:arylsulfatase activity"/>
    <property type="evidence" value="ECO:0007669"/>
    <property type="project" value="TreeGrafter"/>
</dbReference>
<evidence type="ECO:0000256" key="3">
    <source>
        <dbReference type="ARBA" id="ARBA00022801"/>
    </source>
</evidence>
<evidence type="ECO:0000256" key="1">
    <source>
        <dbReference type="ARBA" id="ARBA00008779"/>
    </source>
</evidence>
<proteinExistence type="inferred from homology"/>
<keyword evidence="4" id="KW-0106">Calcium</keyword>
<evidence type="ECO:0000313" key="7">
    <source>
        <dbReference type="Proteomes" id="UP000823633"/>
    </source>
</evidence>
<dbReference type="PANTHER" id="PTHR42693">
    <property type="entry name" value="ARYLSULFATASE FAMILY MEMBER"/>
    <property type="match status" value="1"/>
</dbReference>
<evidence type="ECO:0000256" key="4">
    <source>
        <dbReference type="ARBA" id="ARBA00022837"/>
    </source>
</evidence>
<dbReference type="Proteomes" id="UP000823633">
    <property type="component" value="Unassembled WGS sequence"/>
</dbReference>
<keyword evidence="2" id="KW-0479">Metal-binding</keyword>
<reference evidence="6" key="1">
    <citation type="submission" date="2020-10" db="EMBL/GenBank/DDBJ databases">
        <authorList>
            <person name="Gilroy R."/>
        </authorList>
    </citation>
    <scope>NUCLEOTIDE SEQUENCE</scope>
    <source>
        <strain evidence="6">11167</strain>
    </source>
</reference>
<dbReference type="InterPro" id="IPR000917">
    <property type="entry name" value="Sulfatase_N"/>
</dbReference>
<dbReference type="InterPro" id="IPR024607">
    <property type="entry name" value="Sulfatase_CS"/>
</dbReference>
<dbReference type="EMBL" id="JADIMU010000040">
    <property type="protein sequence ID" value="MBO8443317.1"/>
    <property type="molecule type" value="Genomic_DNA"/>
</dbReference>
<comment type="similarity">
    <text evidence="1">Belongs to the sulfatase family.</text>
</comment>
<dbReference type="AlphaFoldDB" id="A0A9D9E9T4"/>
<dbReference type="GO" id="GO:0046872">
    <property type="term" value="F:metal ion binding"/>
    <property type="evidence" value="ECO:0007669"/>
    <property type="project" value="UniProtKB-KW"/>
</dbReference>
<accession>A0A9D9E9T4</accession>
<evidence type="ECO:0000313" key="6">
    <source>
        <dbReference type="EMBL" id="MBO8443317.1"/>
    </source>
</evidence>
<dbReference type="SUPFAM" id="SSF53649">
    <property type="entry name" value="Alkaline phosphatase-like"/>
    <property type="match status" value="1"/>
</dbReference>
<organism evidence="6 7">
    <name type="scientific">Candidatus Aphodenecus pullistercoris</name>
    <dbReference type="NCBI Taxonomy" id="2840669"/>
    <lineage>
        <taxon>Bacteria</taxon>
        <taxon>Pseudomonadati</taxon>
        <taxon>Spirochaetota</taxon>
        <taxon>Spirochaetia</taxon>
        <taxon>Spirochaetales</taxon>
        <taxon>Candidatus Aphodenecus</taxon>
    </lineage>
</organism>
<feature type="domain" description="Sulfatase N-terminal" evidence="5">
    <location>
        <begin position="4"/>
        <end position="335"/>
    </location>
</feature>
<dbReference type="InterPro" id="IPR050738">
    <property type="entry name" value="Sulfatase"/>
</dbReference>